<keyword evidence="1" id="KW-0732">Signal</keyword>
<gene>
    <name evidence="2" type="ordered locus">Arnit_0255</name>
</gene>
<feature type="chain" id="PRO_5003078326" evidence="1">
    <location>
        <begin position="22"/>
        <end position="101"/>
    </location>
</feature>
<accession>D5V4V9</accession>
<dbReference type="OrthoDB" id="9860193at2"/>
<protein>
    <submittedName>
        <fullName evidence="2">Uncharacterized protein</fullName>
    </submittedName>
</protein>
<dbReference type="STRING" id="572480.Arnit_0255"/>
<dbReference type="HOGENOM" id="CLU_2285575_0_0_7"/>
<keyword evidence="3" id="KW-1185">Reference proteome</keyword>
<dbReference type="KEGG" id="ant:Arnit_0255"/>
<organism evidence="2 3">
    <name type="scientific">Arcobacter nitrofigilis (strain ATCC 33309 / DSM 7299 / CCUG 15893 / LMG 7604 / NCTC 12251 / CI)</name>
    <name type="common">Campylobacter nitrofigilis</name>
    <dbReference type="NCBI Taxonomy" id="572480"/>
    <lineage>
        <taxon>Bacteria</taxon>
        <taxon>Pseudomonadati</taxon>
        <taxon>Campylobacterota</taxon>
        <taxon>Epsilonproteobacteria</taxon>
        <taxon>Campylobacterales</taxon>
        <taxon>Arcobacteraceae</taxon>
        <taxon>Arcobacter</taxon>
    </lineage>
</organism>
<dbReference type="AlphaFoldDB" id="D5V4V9"/>
<dbReference type="RefSeq" id="WP_013134066.1">
    <property type="nucleotide sequence ID" value="NC_014166.1"/>
</dbReference>
<name>D5V4V9_ARCNC</name>
<proteinExistence type="predicted"/>
<evidence type="ECO:0000313" key="3">
    <source>
        <dbReference type="Proteomes" id="UP000000939"/>
    </source>
</evidence>
<dbReference type="Proteomes" id="UP000000939">
    <property type="component" value="Chromosome"/>
</dbReference>
<dbReference type="EMBL" id="CP001999">
    <property type="protein sequence ID" value="ADG91921.1"/>
    <property type="molecule type" value="Genomic_DNA"/>
</dbReference>
<feature type="signal peptide" evidence="1">
    <location>
        <begin position="1"/>
        <end position="21"/>
    </location>
</feature>
<sequence precursor="true">MLNKILTIIFIMLSSVILVNAKDQKNSIDLNNIKLVNPKIEPKLKTKKDYQKKEDLLTKPINKEVDLTQKNKDDIEIDGTVNVNTEERSIDGVKINLGKNF</sequence>
<evidence type="ECO:0000256" key="1">
    <source>
        <dbReference type="SAM" id="SignalP"/>
    </source>
</evidence>
<evidence type="ECO:0000313" key="2">
    <source>
        <dbReference type="EMBL" id="ADG91921.1"/>
    </source>
</evidence>
<reference evidence="2 3" key="1">
    <citation type="journal article" date="2010" name="Stand. Genomic Sci.">
        <title>Complete genome sequence of Arcobacter nitrofigilis type strain (CI).</title>
        <authorList>
            <person name="Pati A."/>
            <person name="Gronow S."/>
            <person name="Lapidus A."/>
            <person name="Copeland A."/>
            <person name="Glavina Del Rio T."/>
            <person name="Nolan M."/>
            <person name="Lucas S."/>
            <person name="Tice H."/>
            <person name="Cheng J.F."/>
            <person name="Han C."/>
            <person name="Chertkov O."/>
            <person name="Bruce D."/>
            <person name="Tapia R."/>
            <person name="Goodwin L."/>
            <person name="Pitluck S."/>
            <person name="Liolios K."/>
            <person name="Ivanova N."/>
            <person name="Mavromatis K."/>
            <person name="Chen A."/>
            <person name="Palaniappan K."/>
            <person name="Land M."/>
            <person name="Hauser L."/>
            <person name="Chang Y.J."/>
            <person name="Jeffries C.D."/>
            <person name="Detter J.C."/>
            <person name="Rohde M."/>
            <person name="Goker M."/>
            <person name="Bristow J."/>
            <person name="Eisen J.A."/>
            <person name="Markowitz V."/>
            <person name="Hugenholtz P."/>
            <person name="Klenk H.P."/>
            <person name="Kyrpides N.C."/>
        </authorList>
    </citation>
    <scope>NUCLEOTIDE SEQUENCE [LARGE SCALE GENOMIC DNA]</scope>
    <source>
        <strain evidence="3">ATCC 33309 / DSM 7299 / CCUG 15893 / LMG 7604 / NCTC 12251 / CI</strain>
    </source>
</reference>